<comment type="catalytic activity">
    <reaction evidence="6 7">
        <text>[thioredoxin]-disulfide + L-methionine + H2O = L-methionine (S)-S-oxide + [thioredoxin]-dithiol</text>
        <dbReference type="Rhea" id="RHEA:19993"/>
        <dbReference type="Rhea" id="RHEA-COMP:10698"/>
        <dbReference type="Rhea" id="RHEA-COMP:10700"/>
        <dbReference type="ChEBI" id="CHEBI:15377"/>
        <dbReference type="ChEBI" id="CHEBI:29950"/>
        <dbReference type="ChEBI" id="CHEBI:50058"/>
        <dbReference type="ChEBI" id="CHEBI:57844"/>
        <dbReference type="ChEBI" id="CHEBI:58772"/>
        <dbReference type="EC" id="1.8.4.11"/>
    </reaction>
</comment>
<dbReference type="Gene3D" id="3.30.1060.10">
    <property type="entry name" value="Peptide methionine sulphoxide reductase MsrA"/>
    <property type="match status" value="1"/>
</dbReference>
<dbReference type="InterPro" id="IPR011057">
    <property type="entry name" value="Mss4-like_sf"/>
</dbReference>
<sequence length="283" mass="31923">MKPLTQEEKRVIVDKGTERPFSGKYYDHNEPGVYRCRQCGEPLYRSADKFDSGCGWPSFDDEIEGAVRRVPDADGRRTEIVCAKCGGHLGHVFAGEGFTPKNVRHCVNSVSLDFERTAGEERAATDTAVFAGGCFWGVEHLMQRAPGVLSVESGYTGGRTERPTYEQVCSHETGHAEAVRVVFDPSKTSYEALTKLFLEIHDPTQVDRQGPDIGDQYRSEIFYRTPEQKAVAERLLDTLRAKGYRIATRVTPAGTFWPAEAYHQDYYERKGTQPYCHGYTKRF</sequence>
<dbReference type="PANTHER" id="PTHR43774">
    <property type="entry name" value="PEPTIDE METHIONINE SULFOXIDE REDUCTASE"/>
    <property type="match status" value="1"/>
</dbReference>
<dbReference type="PANTHER" id="PTHR43774:SF1">
    <property type="entry name" value="PEPTIDE METHIONINE SULFOXIDE REDUCTASE MSRA 2"/>
    <property type="match status" value="1"/>
</dbReference>
<evidence type="ECO:0000313" key="9">
    <source>
        <dbReference type="EMBL" id="UWN57844.1"/>
    </source>
</evidence>
<evidence type="ECO:0000256" key="6">
    <source>
        <dbReference type="ARBA" id="ARBA00048782"/>
    </source>
</evidence>
<protein>
    <recommendedName>
        <fullName evidence="7">Peptide methionine sulfoxide reductase MsrA</fullName>
        <shortName evidence="7">Protein-methionine-S-oxide reductase</shortName>
        <ecNumber evidence="7">1.8.4.11</ecNumber>
    </recommendedName>
    <alternativeName>
        <fullName evidence="7">Peptide-methionine (S)-S-oxide reductase</fullName>
        <shortName evidence="7">Peptide Met(O) reductase</shortName>
    </alternativeName>
</protein>
<evidence type="ECO:0000256" key="5">
    <source>
        <dbReference type="ARBA" id="ARBA00048488"/>
    </source>
</evidence>
<comment type="catalytic activity">
    <reaction evidence="5">
        <text>L-methionyl-[protein] + [thioredoxin]-disulfide + H2O = L-methionyl-(R)-S-oxide-[protein] + [thioredoxin]-dithiol</text>
        <dbReference type="Rhea" id="RHEA:24164"/>
        <dbReference type="Rhea" id="RHEA-COMP:10698"/>
        <dbReference type="Rhea" id="RHEA-COMP:10700"/>
        <dbReference type="Rhea" id="RHEA-COMP:12313"/>
        <dbReference type="Rhea" id="RHEA-COMP:12314"/>
        <dbReference type="ChEBI" id="CHEBI:15377"/>
        <dbReference type="ChEBI" id="CHEBI:16044"/>
        <dbReference type="ChEBI" id="CHEBI:29950"/>
        <dbReference type="ChEBI" id="CHEBI:45764"/>
        <dbReference type="ChEBI" id="CHEBI:50058"/>
        <dbReference type="EC" id="1.8.4.12"/>
    </reaction>
</comment>
<evidence type="ECO:0000256" key="1">
    <source>
        <dbReference type="ARBA" id="ARBA00023002"/>
    </source>
</evidence>
<dbReference type="EMBL" id="CP102294">
    <property type="protein sequence ID" value="UWN57844.1"/>
    <property type="molecule type" value="Genomic_DNA"/>
</dbReference>
<accession>A0ABY5V2K3</accession>
<evidence type="ECO:0000259" key="8">
    <source>
        <dbReference type="PROSITE" id="PS51790"/>
    </source>
</evidence>
<dbReference type="PROSITE" id="PS51790">
    <property type="entry name" value="MSRB"/>
    <property type="match status" value="1"/>
</dbReference>
<dbReference type="SUPFAM" id="SSF51316">
    <property type="entry name" value="Mss4-like"/>
    <property type="match status" value="1"/>
</dbReference>
<gene>
    <name evidence="7" type="primary">msrA</name>
    <name evidence="9" type="ORF">NQ491_03430</name>
</gene>
<comment type="function">
    <text evidence="3 7">Has an important function as a repair enzyme for proteins that have been inactivated by oxidation. Catalyzes the reversible oxidation-reduction of methionine sulfoxide in proteins to methionine.</text>
</comment>
<name>A0ABY5V2K3_9BACT</name>
<proteinExistence type="inferred from homology"/>
<dbReference type="GeneID" id="82890754"/>
<dbReference type="RefSeq" id="WP_034282480.1">
    <property type="nucleotide sequence ID" value="NZ_CAPH01000003.1"/>
</dbReference>
<dbReference type="SUPFAM" id="SSF55068">
    <property type="entry name" value="Peptide methionine sulfoxide reductase"/>
    <property type="match status" value="1"/>
</dbReference>
<dbReference type="EC" id="1.8.4.11" evidence="7"/>
<dbReference type="Pfam" id="PF01625">
    <property type="entry name" value="PMSR"/>
    <property type="match status" value="1"/>
</dbReference>
<evidence type="ECO:0000256" key="2">
    <source>
        <dbReference type="ARBA" id="ARBA00023268"/>
    </source>
</evidence>
<dbReference type="Gene3D" id="2.170.150.20">
    <property type="entry name" value="Peptide methionine sulfoxide reductase"/>
    <property type="match status" value="1"/>
</dbReference>
<evidence type="ECO:0000256" key="3">
    <source>
        <dbReference type="ARBA" id="ARBA00024679"/>
    </source>
</evidence>
<dbReference type="InterPro" id="IPR036509">
    <property type="entry name" value="Met_Sox_Rdtase_MsrA_sf"/>
</dbReference>
<dbReference type="Proteomes" id="UP001059295">
    <property type="component" value="Chromosome"/>
</dbReference>
<dbReference type="GO" id="GO:0008113">
    <property type="term" value="F:peptide-methionine (S)-S-oxide reductase activity"/>
    <property type="evidence" value="ECO:0007669"/>
    <property type="project" value="UniProtKB-EC"/>
</dbReference>
<dbReference type="NCBIfam" id="NF004036">
    <property type="entry name" value="PRK05508.1"/>
    <property type="match status" value="1"/>
</dbReference>
<evidence type="ECO:0000256" key="4">
    <source>
        <dbReference type="ARBA" id="ARBA00047806"/>
    </source>
</evidence>
<evidence type="ECO:0000313" key="10">
    <source>
        <dbReference type="Proteomes" id="UP001059295"/>
    </source>
</evidence>
<dbReference type="GO" id="GO:0033743">
    <property type="term" value="F:peptide-methionine (R)-S-oxide reductase activity"/>
    <property type="evidence" value="ECO:0007669"/>
    <property type="project" value="UniProtKB-EC"/>
</dbReference>
<feature type="active site" evidence="7">
    <location>
        <position position="134"/>
    </location>
</feature>
<dbReference type="NCBIfam" id="TIGR00357">
    <property type="entry name" value="peptide-methionine (R)-S-oxide reductase MsrB"/>
    <property type="match status" value="1"/>
</dbReference>
<keyword evidence="10" id="KW-1185">Reference proteome</keyword>
<keyword evidence="2" id="KW-0511">Multifunctional enzyme</keyword>
<evidence type="ECO:0000256" key="7">
    <source>
        <dbReference type="HAMAP-Rule" id="MF_01401"/>
    </source>
</evidence>
<dbReference type="InterPro" id="IPR002569">
    <property type="entry name" value="Met_Sox_Rdtase_MsrA_dom"/>
</dbReference>
<keyword evidence="1 7" id="KW-0560">Oxidoreductase</keyword>
<comment type="catalytic activity">
    <reaction evidence="4 7">
        <text>L-methionyl-[protein] + [thioredoxin]-disulfide + H2O = L-methionyl-(S)-S-oxide-[protein] + [thioredoxin]-dithiol</text>
        <dbReference type="Rhea" id="RHEA:14217"/>
        <dbReference type="Rhea" id="RHEA-COMP:10698"/>
        <dbReference type="Rhea" id="RHEA-COMP:10700"/>
        <dbReference type="Rhea" id="RHEA-COMP:12313"/>
        <dbReference type="Rhea" id="RHEA-COMP:12315"/>
        <dbReference type="ChEBI" id="CHEBI:15377"/>
        <dbReference type="ChEBI" id="CHEBI:16044"/>
        <dbReference type="ChEBI" id="CHEBI:29950"/>
        <dbReference type="ChEBI" id="CHEBI:44120"/>
        <dbReference type="ChEBI" id="CHEBI:50058"/>
        <dbReference type="EC" id="1.8.4.11"/>
    </reaction>
</comment>
<dbReference type="Pfam" id="PF01641">
    <property type="entry name" value="SelR"/>
    <property type="match status" value="1"/>
</dbReference>
<dbReference type="HAMAP" id="MF_01401">
    <property type="entry name" value="MsrA"/>
    <property type="match status" value="1"/>
</dbReference>
<dbReference type="NCBIfam" id="NF004042">
    <property type="entry name" value="PRK05550.1"/>
    <property type="match status" value="1"/>
</dbReference>
<reference evidence="9" key="1">
    <citation type="journal article" date="2022" name="Cell">
        <title>Design, construction, and in vivo augmentation of a complex gut microbiome.</title>
        <authorList>
            <person name="Cheng A.G."/>
            <person name="Ho P.Y."/>
            <person name="Aranda-Diaz A."/>
            <person name="Jain S."/>
            <person name="Yu F.B."/>
            <person name="Meng X."/>
            <person name="Wang M."/>
            <person name="Iakiviak M."/>
            <person name="Nagashima K."/>
            <person name="Zhao A."/>
            <person name="Murugkar P."/>
            <person name="Patil A."/>
            <person name="Atabakhsh K."/>
            <person name="Weakley A."/>
            <person name="Yan J."/>
            <person name="Brumbaugh A.R."/>
            <person name="Higginbottom S."/>
            <person name="Dimas A."/>
            <person name="Shiver A.L."/>
            <person name="Deutschbauer A."/>
            <person name="Neff N."/>
            <person name="Sonnenburg J.L."/>
            <person name="Huang K.C."/>
            <person name="Fischbach M.A."/>
        </authorList>
    </citation>
    <scope>NUCLEOTIDE SEQUENCE</scope>
    <source>
        <strain evidence="9">AP11</strain>
    </source>
</reference>
<comment type="similarity">
    <text evidence="7">Belongs to the MsrA Met sulfoxide reductase family.</text>
</comment>
<dbReference type="InterPro" id="IPR002579">
    <property type="entry name" value="Met_Sox_Rdtase_MsrB_dom"/>
</dbReference>
<organism evidence="9 10">
    <name type="scientific">Alistipes ihumii AP11</name>
    <dbReference type="NCBI Taxonomy" id="1211813"/>
    <lineage>
        <taxon>Bacteria</taxon>
        <taxon>Pseudomonadati</taxon>
        <taxon>Bacteroidota</taxon>
        <taxon>Bacteroidia</taxon>
        <taxon>Bacteroidales</taxon>
        <taxon>Rikenellaceae</taxon>
        <taxon>Alistipes</taxon>
    </lineage>
</organism>
<dbReference type="NCBIfam" id="TIGR00401">
    <property type="entry name" value="msrA"/>
    <property type="match status" value="1"/>
</dbReference>
<feature type="domain" description="MsrB" evidence="8">
    <location>
        <begin position="1"/>
        <end position="117"/>
    </location>
</feature>